<evidence type="ECO:0000256" key="4">
    <source>
        <dbReference type="ARBA" id="ARBA00022747"/>
    </source>
</evidence>
<dbReference type="InterPro" id="IPR001525">
    <property type="entry name" value="C5_MeTfrase"/>
</dbReference>
<dbReference type="NCBIfam" id="TIGR00675">
    <property type="entry name" value="dcm"/>
    <property type="match status" value="1"/>
</dbReference>
<dbReference type="Proteomes" id="UP000635902">
    <property type="component" value="Unassembled WGS sequence"/>
</dbReference>
<dbReference type="InterPro" id="IPR029063">
    <property type="entry name" value="SAM-dependent_MTases_sf"/>
</dbReference>
<keyword evidence="1 5" id="KW-0489">Methyltransferase</keyword>
<evidence type="ECO:0000256" key="7">
    <source>
        <dbReference type="RuleBase" id="RU000417"/>
    </source>
</evidence>
<accession>A0ABR9ZGH6</accession>
<dbReference type="PANTHER" id="PTHR10629:SF52">
    <property type="entry name" value="DNA (CYTOSINE-5)-METHYLTRANSFERASE 1"/>
    <property type="match status" value="1"/>
</dbReference>
<dbReference type="PANTHER" id="PTHR10629">
    <property type="entry name" value="CYTOSINE-SPECIFIC METHYLTRANSFERASE"/>
    <property type="match status" value="1"/>
</dbReference>
<keyword evidence="2 5" id="KW-0808">Transferase</keyword>
<dbReference type="PROSITE" id="PS00094">
    <property type="entry name" value="C5_MTASE_1"/>
    <property type="match status" value="1"/>
</dbReference>
<dbReference type="Gene3D" id="3.90.120.10">
    <property type="entry name" value="DNA Methylase, subunit A, domain 2"/>
    <property type="match status" value="1"/>
</dbReference>
<dbReference type="EMBL" id="JADKMY010000001">
    <property type="protein sequence ID" value="MBF4552502.1"/>
    <property type="molecule type" value="Genomic_DNA"/>
</dbReference>
<dbReference type="Gene3D" id="1.10.1670.10">
    <property type="entry name" value="Helix-hairpin-Helix base-excision DNA repair enzymes (C-terminal)"/>
    <property type="match status" value="1"/>
</dbReference>
<comment type="similarity">
    <text evidence="5 6">Belongs to the class I-like SAM-binding methyltransferase superfamily. C5-methyltransferase family.</text>
</comment>
<evidence type="ECO:0000313" key="9">
    <source>
        <dbReference type="Proteomes" id="UP000635902"/>
    </source>
</evidence>
<dbReference type="InterPro" id="IPR023170">
    <property type="entry name" value="HhH_base_excis_C"/>
</dbReference>
<gene>
    <name evidence="8" type="ORF">IRY30_00175</name>
</gene>
<dbReference type="InterPro" id="IPR011257">
    <property type="entry name" value="DNA_glycosylase"/>
</dbReference>
<dbReference type="Gene3D" id="1.10.340.30">
    <property type="entry name" value="Hypothetical protein, domain 2"/>
    <property type="match status" value="1"/>
</dbReference>
<comment type="caution">
    <text evidence="8">The sequence shown here is derived from an EMBL/GenBank/DDBJ whole genome shotgun (WGS) entry which is preliminary data.</text>
</comment>
<reference evidence="8 9" key="1">
    <citation type="submission" date="2020-10" db="EMBL/GenBank/DDBJ databases">
        <title>Novel species in genus Corynebacterium.</title>
        <authorList>
            <person name="Zhang G."/>
        </authorList>
    </citation>
    <scope>NUCLEOTIDE SEQUENCE [LARGE SCALE GENOMIC DNA]</scope>
    <source>
        <strain evidence="8 9">DSM 45110</strain>
    </source>
</reference>
<dbReference type="SUPFAM" id="SSF48150">
    <property type="entry name" value="DNA-glycosylase"/>
    <property type="match status" value="1"/>
</dbReference>
<evidence type="ECO:0000256" key="3">
    <source>
        <dbReference type="ARBA" id="ARBA00022691"/>
    </source>
</evidence>
<comment type="catalytic activity">
    <reaction evidence="7">
        <text>a 2'-deoxycytidine in DNA + S-adenosyl-L-methionine = a 5-methyl-2'-deoxycytidine in DNA + S-adenosyl-L-homocysteine + H(+)</text>
        <dbReference type="Rhea" id="RHEA:13681"/>
        <dbReference type="Rhea" id="RHEA-COMP:11369"/>
        <dbReference type="Rhea" id="RHEA-COMP:11370"/>
        <dbReference type="ChEBI" id="CHEBI:15378"/>
        <dbReference type="ChEBI" id="CHEBI:57856"/>
        <dbReference type="ChEBI" id="CHEBI:59789"/>
        <dbReference type="ChEBI" id="CHEBI:85452"/>
        <dbReference type="ChEBI" id="CHEBI:85454"/>
        <dbReference type="EC" id="2.1.1.37"/>
    </reaction>
</comment>
<evidence type="ECO:0000313" key="8">
    <source>
        <dbReference type="EMBL" id="MBF4552502.1"/>
    </source>
</evidence>
<dbReference type="Pfam" id="PF00145">
    <property type="entry name" value="DNA_methylase"/>
    <property type="match status" value="1"/>
</dbReference>
<keyword evidence="9" id="KW-1185">Reference proteome</keyword>
<feature type="active site" evidence="5">
    <location>
        <position position="111"/>
    </location>
</feature>
<name>A0ABR9ZGH6_9CORY</name>
<dbReference type="PRINTS" id="PR00105">
    <property type="entry name" value="C5METTRFRASE"/>
</dbReference>
<keyword evidence="3 5" id="KW-0949">S-adenosyl-L-methionine</keyword>
<dbReference type="PROSITE" id="PS51679">
    <property type="entry name" value="SAM_MT_C5"/>
    <property type="match status" value="1"/>
</dbReference>
<dbReference type="GO" id="GO:0032259">
    <property type="term" value="P:methylation"/>
    <property type="evidence" value="ECO:0007669"/>
    <property type="project" value="UniProtKB-KW"/>
</dbReference>
<dbReference type="GO" id="GO:0008168">
    <property type="term" value="F:methyltransferase activity"/>
    <property type="evidence" value="ECO:0007669"/>
    <property type="project" value="UniProtKB-KW"/>
</dbReference>
<dbReference type="Gene3D" id="3.40.50.150">
    <property type="entry name" value="Vaccinia Virus protein VP39"/>
    <property type="match status" value="1"/>
</dbReference>
<evidence type="ECO:0000256" key="1">
    <source>
        <dbReference type="ARBA" id="ARBA00022603"/>
    </source>
</evidence>
<evidence type="ECO:0000256" key="2">
    <source>
        <dbReference type="ARBA" id="ARBA00022679"/>
    </source>
</evidence>
<dbReference type="InterPro" id="IPR018117">
    <property type="entry name" value="C5_DNA_meth_AS"/>
</dbReference>
<evidence type="ECO:0000256" key="5">
    <source>
        <dbReference type="PROSITE-ProRule" id="PRU01016"/>
    </source>
</evidence>
<sequence>MRGPFLDLEPHPDHCRDLNEFKSYCKGLKKQGFTLAADLFSGAGGISLGLEEAGFKVVLGVDHYLEAVKTHRHHFGGLSADWDLSTEESIVRISELMDECEIEILAGGPPCQPFSKAGRNGIRKLVEKGQREPHDQRRDLWRSYLEIVSRAKPAAIIMENVPDMALDEEMFILRSMIEELEQLGYSVYEKVIEMWKYGVPQTRQRLILVAFRDGYEFTWPAEFQEKVTLWNAIGEMPQVEGGWRPQGGAQGWTEYDHPKTGFQKYIRRRVSKADQHKLYDHITRPVREDDREAFELMDDSTKYSDLPDHLRRYRTDIYNDKYNKLSEDDLSRTITAHISKDGYSYIHPRQPRTITVREAARIQTFPDDFRFNGPPSAAFKQIGNAVPPRAAAAISVAVKQSLDRKKPKVQGARDISSSIAKWFRDKPANARLNPWLWTDSRWKAALGVMLLSRSRKPIIDQIWPVIDSMEEPTQDQPSVPEDTVEVLADMLTGIGEVKKVDRLMDFASQLRDSPAALWESKIDRSKLPVLRASEASMVELIAPISLGQGAKSEEPVLATTGVVRLTSRFQSLPSERRNRQTDGRLSVARMLGLNENSRAAHLGLVELTISHCRIERPHCHDCPIASMCDRFGVPENEVALPFA</sequence>
<proteinExistence type="inferred from homology"/>
<dbReference type="SUPFAM" id="SSF53335">
    <property type="entry name" value="S-adenosyl-L-methionine-dependent methyltransferases"/>
    <property type="match status" value="1"/>
</dbReference>
<organism evidence="8 9">
    <name type="scientific">Corynebacterium suicordis DSM 45110</name>
    <dbReference type="NCBI Taxonomy" id="1121369"/>
    <lineage>
        <taxon>Bacteria</taxon>
        <taxon>Bacillati</taxon>
        <taxon>Actinomycetota</taxon>
        <taxon>Actinomycetes</taxon>
        <taxon>Mycobacteriales</taxon>
        <taxon>Corynebacteriaceae</taxon>
        <taxon>Corynebacterium</taxon>
    </lineage>
</organism>
<dbReference type="EC" id="2.1.1.37" evidence="7"/>
<keyword evidence="4" id="KW-0680">Restriction system</keyword>
<protein>
    <recommendedName>
        <fullName evidence="7">Cytosine-specific methyltransferase</fullName>
        <ecNumber evidence="7">2.1.1.37</ecNumber>
    </recommendedName>
</protein>
<evidence type="ECO:0000256" key="6">
    <source>
        <dbReference type="RuleBase" id="RU000416"/>
    </source>
</evidence>
<dbReference type="InterPro" id="IPR050390">
    <property type="entry name" value="C5-Methyltransferase"/>
</dbReference>